<comment type="caution">
    <text evidence="2">Lacks conserved residue(s) required for the propagation of feature annotation.</text>
</comment>
<keyword evidence="2" id="KW-0732">Signal</keyword>
<comment type="subcellular location">
    <subcellularLocation>
        <location evidence="2">Cell outer membrane</location>
    </subcellularLocation>
</comment>
<proteinExistence type="inferred from homology"/>
<dbReference type="InterPro" id="IPR050218">
    <property type="entry name" value="LptD"/>
</dbReference>
<reference evidence="4 5" key="1">
    <citation type="submission" date="2020-08" db="EMBL/GenBank/DDBJ databases">
        <title>Genomic Encyclopedia of Type Strains, Phase III (KMG-III): the genomes of soil and plant-associated and newly described type strains.</title>
        <authorList>
            <person name="Whitman W."/>
        </authorList>
    </citation>
    <scope>NUCLEOTIDE SEQUENCE [LARGE SCALE GENOMIC DNA]</scope>
    <source>
        <strain evidence="4 5">CECT 8654</strain>
    </source>
</reference>
<sequence precursor="true">MKLPTLRTLTLLTTVLAPAAVQAQSACTAPVGADRPWYWFSAEEVAEMSQCQLATGCDGRYLPPVRTWPGADLPLQQAPLHASADHSSMQGNAVSLSGDVVVYKGPLGLNAGSAHFDRASQAFALDGGVHIVLPEMMLHGESAQLSGADSTGRIEQARFVAFDSGVRASADLIERPTPQTLNLLGAEYTQCPPDSEAWALHAKDIHLDFETGRGVARDTSLKIKGVPVFYSPWLDFPVDDRRATGLLWPGFASTDGGLDISVPYYFNLAPNYDLTLTPRFLEARGNMMEAEARYLNPWSEWQLSTAYLNNDREADRDRWLIGVTEQGSIGERWSTEVDYTRVSDDDYFSDLSVASLNVRRTTYLDQRARIDYQSERWRSQLNVQQYQALANLDDTYRKMPQWSMEYLPVVRNLRPQPLFRADITEFDHDDNLQDGGLFITGRRTYGEAGLRLPYIGRAGHIIGTAKARHLSYELDDGVINDQPEVTAAQASLDAQLVFERNLGKWRQTIEPRLFYLYSDYEAGQEDQPIFDTSLRTFDYYQLFRDSRYTGYDRVDDAKHVSFGLRSRFYDQLTGEEKLSLGIGQAFYFDDRLVSLPDTVVAGTLTTDPNLLDSSIVIPGTTSYRHPGNATAAADGSQEQREEKYSDVATTLRWRAADNHWLEADVVIDRDDGRVNQSHLGWHYRDGRQTLYNFGYSQRRLTVVDSDDRPELQQLDASFSMPFGRQWKLFGRWHYDMELERSLETLFGVAYESCCWAVRTLYQRALEPDDETLSNDLEHDEAILLEFQLKGLGGLGDKLNGVLEESIFGYRDE</sequence>
<organism evidence="4 5">
    <name type="scientific">Litorivivens lipolytica</name>
    <dbReference type="NCBI Taxonomy" id="1524264"/>
    <lineage>
        <taxon>Bacteria</taxon>
        <taxon>Pseudomonadati</taxon>
        <taxon>Pseudomonadota</taxon>
        <taxon>Gammaproteobacteria</taxon>
        <taxon>Litorivivens</taxon>
    </lineage>
</organism>
<dbReference type="GO" id="GO:0043165">
    <property type="term" value="P:Gram-negative-bacterium-type cell outer membrane assembly"/>
    <property type="evidence" value="ECO:0007669"/>
    <property type="project" value="UniProtKB-UniRule"/>
</dbReference>
<dbReference type="HAMAP" id="MF_01411">
    <property type="entry name" value="LPS_assembly_LptD"/>
    <property type="match status" value="1"/>
</dbReference>
<evidence type="ECO:0000313" key="4">
    <source>
        <dbReference type="EMBL" id="MBB3048132.1"/>
    </source>
</evidence>
<evidence type="ECO:0000256" key="2">
    <source>
        <dbReference type="HAMAP-Rule" id="MF_01411"/>
    </source>
</evidence>
<dbReference type="Proteomes" id="UP000537130">
    <property type="component" value="Unassembled WGS sequence"/>
</dbReference>
<dbReference type="RefSeq" id="WP_183410895.1">
    <property type="nucleotide sequence ID" value="NZ_JACHWY010000002.1"/>
</dbReference>
<accession>A0A7W4W771</accession>
<comment type="similarity">
    <text evidence="2">Belongs to the LptD family.</text>
</comment>
<dbReference type="PANTHER" id="PTHR30189">
    <property type="entry name" value="LPS-ASSEMBLY PROTEIN"/>
    <property type="match status" value="1"/>
</dbReference>
<dbReference type="Pfam" id="PF04453">
    <property type="entry name" value="LptD"/>
    <property type="match status" value="1"/>
</dbReference>
<feature type="chain" id="PRO_5031663840" description="LPS-assembly protein LptD" evidence="2">
    <location>
        <begin position="24"/>
        <end position="812"/>
    </location>
</feature>
<dbReference type="EMBL" id="JACHWY010000002">
    <property type="protein sequence ID" value="MBB3048132.1"/>
    <property type="molecule type" value="Genomic_DNA"/>
</dbReference>
<keyword evidence="5" id="KW-1185">Reference proteome</keyword>
<comment type="subunit">
    <text evidence="2">Component of the lipopolysaccharide transport and assembly complex. Interacts with LptE and LptA.</text>
</comment>
<comment type="function">
    <text evidence="2">Together with LptE, is involved in the assembly of lipopolysaccharide (LPS) at the surface of the outer membrane.</text>
</comment>
<evidence type="ECO:0000259" key="3">
    <source>
        <dbReference type="Pfam" id="PF04453"/>
    </source>
</evidence>
<feature type="signal peptide" evidence="2">
    <location>
        <begin position="1"/>
        <end position="23"/>
    </location>
</feature>
<dbReference type="AlphaFoldDB" id="A0A7W4W771"/>
<evidence type="ECO:0000256" key="1">
    <source>
        <dbReference type="ARBA" id="ARBA00023237"/>
    </source>
</evidence>
<dbReference type="GO" id="GO:0015920">
    <property type="term" value="P:lipopolysaccharide transport"/>
    <property type="evidence" value="ECO:0007669"/>
    <property type="project" value="InterPro"/>
</dbReference>
<dbReference type="InterPro" id="IPR007543">
    <property type="entry name" value="LptD_C"/>
</dbReference>
<feature type="domain" description="LptD C-terminal" evidence="3">
    <location>
        <begin position="316"/>
        <end position="726"/>
    </location>
</feature>
<comment type="caution">
    <text evidence="4">The sequence shown here is derived from an EMBL/GenBank/DDBJ whole genome shotgun (WGS) entry which is preliminary data.</text>
</comment>
<gene>
    <name evidence="2" type="primary">lptD</name>
    <name evidence="4" type="ORF">FHR99_002398</name>
</gene>
<name>A0A7W4W771_9GAMM</name>
<dbReference type="GO" id="GO:0009279">
    <property type="term" value="C:cell outer membrane"/>
    <property type="evidence" value="ECO:0007669"/>
    <property type="project" value="UniProtKB-SubCell"/>
</dbReference>
<dbReference type="GO" id="GO:1990351">
    <property type="term" value="C:transporter complex"/>
    <property type="evidence" value="ECO:0007669"/>
    <property type="project" value="TreeGrafter"/>
</dbReference>
<keyword evidence="2" id="KW-0472">Membrane</keyword>
<protein>
    <recommendedName>
        <fullName evidence="2">LPS-assembly protein LptD</fullName>
    </recommendedName>
</protein>
<evidence type="ECO:0000313" key="5">
    <source>
        <dbReference type="Proteomes" id="UP000537130"/>
    </source>
</evidence>
<dbReference type="PANTHER" id="PTHR30189:SF1">
    <property type="entry name" value="LPS-ASSEMBLY PROTEIN LPTD"/>
    <property type="match status" value="1"/>
</dbReference>
<keyword evidence="1 2" id="KW-0998">Cell outer membrane</keyword>
<dbReference type="InterPro" id="IPR020889">
    <property type="entry name" value="LipoPS_assembly_LptD"/>
</dbReference>